<proteinExistence type="inferred from homology"/>
<feature type="compositionally biased region" description="Acidic residues" evidence="3">
    <location>
        <begin position="279"/>
        <end position="290"/>
    </location>
</feature>
<evidence type="ECO:0000313" key="5">
    <source>
        <dbReference type="Proteomes" id="UP000494040"/>
    </source>
</evidence>
<dbReference type="Gene3D" id="3.30.1120.90">
    <property type="entry name" value="Nucleosome assembly protein"/>
    <property type="match status" value="1"/>
</dbReference>
<comment type="similarity">
    <text evidence="1 2">Belongs to the nucleosome assembly protein (NAP) family.</text>
</comment>
<feature type="region of interest" description="Disordered" evidence="3">
    <location>
        <begin position="279"/>
        <end position="312"/>
    </location>
</feature>
<dbReference type="OrthoDB" id="27325at2759"/>
<accession>A0A8I6SCB0</accession>
<evidence type="ECO:0000256" key="1">
    <source>
        <dbReference type="ARBA" id="ARBA00009947"/>
    </source>
</evidence>
<dbReference type="InterPro" id="IPR002164">
    <property type="entry name" value="NAP_family"/>
</dbReference>
<dbReference type="KEGG" id="clec:106673891"/>
<reference evidence="4" key="1">
    <citation type="submission" date="2022-01" db="UniProtKB">
        <authorList>
            <consortium name="EnsemblMetazoa"/>
        </authorList>
    </citation>
    <scope>IDENTIFICATION</scope>
</reference>
<dbReference type="OMA" id="FFNIPRE"/>
<evidence type="ECO:0000256" key="3">
    <source>
        <dbReference type="SAM" id="MobiDB-lite"/>
    </source>
</evidence>
<organism evidence="4 5">
    <name type="scientific">Cimex lectularius</name>
    <name type="common">Bed bug</name>
    <name type="synonym">Acanthia lectularia</name>
    <dbReference type="NCBI Taxonomy" id="79782"/>
    <lineage>
        <taxon>Eukaryota</taxon>
        <taxon>Metazoa</taxon>
        <taxon>Ecdysozoa</taxon>
        <taxon>Arthropoda</taxon>
        <taxon>Hexapoda</taxon>
        <taxon>Insecta</taxon>
        <taxon>Pterygota</taxon>
        <taxon>Neoptera</taxon>
        <taxon>Paraneoptera</taxon>
        <taxon>Hemiptera</taxon>
        <taxon>Heteroptera</taxon>
        <taxon>Panheteroptera</taxon>
        <taxon>Cimicomorpha</taxon>
        <taxon>Cimicidae</taxon>
        <taxon>Cimex</taxon>
    </lineage>
</organism>
<evidence type="ECO:0000256" key="2">
    <source>
        <dbReference type="RuleBase" id="RU003876"/>
    </source>
</evidence>
<evidence type="ECO:0000313" key="4">
    <source>
        <dbReference type="EnsemblMetazoa" id="XP_014261755.1"/>
    </source>
</evidence>
<feature type="compositionally biased region" description="Basic and acidic residues" evidence="3">
    <location>
        <begin position="291"/>
        <end position="305"/>
    </location>
</feature>
<dbReference type="Gene3D" id="1.20.5.1500">
    <property type="match status" value="1"/>
</dbReference>
<sequence length="312" mass="36545">MIEHLLKEHPRPQMLSVPVRRRVRALKQLQTKFVESEAKFFREVHLLECKFENKAFPLMERRKEIISGLSEPTEEEASKFPDDISMLAWEIDPKEITPDLKGIPYFWYTVLRSIPVMADMISPVDEPILKCLTDIRSNVTMDPMSFRLEFEFLPNDYFKNKILYKNYFLKCEPNADSPFEFDGSEIYKCETGKIDWKPGKNVTIKTVMKKQRHRTGSNIRTVTKTVQVRSFFNFFNIPREDAEEDALDKGHAYDYEIATYLRERVIPRAVLYFTGEAFAEESDSGEEAVYETDKDHDVEEEKSASDSELESE</sequence>
<dbReference type="InterPro" id="IPR037231">
    <property type="entry name" value="NAP-like_sf"/>
</dbReference>
<evidence type="ECO:0008006" key="6">
    <source>
        <dbReference type="Google" id="ProtNLM"/>
    </source>
</evidence>
<keyword evidence="5" id="KW-1185">Reference proteome</keyword>
<dbReference type="GeneID" id="106673891"/>
<dbReference type="EnsemblMetazoa" id="XM_014406269.2">
    <property type="protein sequence ID" value="XP_014261755.1"/>
    <property type="gene ID" value="LOC106673891"/>
</dbReference>
<dbReference type="SUPFAM" id="SSF143113">
    <property type="entry name" value="NAP-like"/>
    <property type="match status" value="1"/>
</dbReference>
<name>A0A8I6SCB0_CIMLE</name>
<protein>
    <recommendedName>
        <fullName evidence="6">Nucleosome assembly protein 1-like 4</fullName>
    </recommendedName>
</protein>
<dbReference type="AlphaFoldDB" id="A0A8I6SCB0"/>
<dbReference type="RefSeq" id="XP_014261755.1">
    <property type="nucleotide sequence ID" value="XM_014406269.2"/>
</dbReference>
<dbReference type="Proteomes" id="UP000494040">
    <property type="component" value="Unassembled WGS sequence"/>
</dbReference>
<dbReference type="PANTHER" id="PTHR11875">
    <property type="entry name" value="TESTIS-SPECIFIC Y-ENCODED PROTEIN"/>
    <property type="match status" value="1"/>
</dbReference>
<dbReference type="GO" id="GO:0006334">
    <property type="term" value="P:nucleosome assembly"/>
    <property type="evidence" value="ECO:0007669"/>
    <property type="project" value="InterPro"/>
</dbReference>
<dbReference type="Pfam" id="PF00956">
    <property type="entry name" value="NAP"/>
    <property type="match status" value="1"/>
</dbReference>
<dbReference type="GO" id="GO:0005634">
    <property type="term" value="C:nucleus"/>
    <property type="evidence" value="ECO:0007669"/>
    <property type="project" value="InterPro"/>
</dbReference>